<proteinExistence type="predicted"/>
<protein>
    <submittedName>
        <fullName evidence="1">Uncharacterized protein</fullName>
    </submittedName>
</protein>
<dbReference type="AlphaFoldDB" id="A0A0A9GK17"/>
<reference evidence="1" key="1">
    <citation type="submission" date="2014-09" db="EMBL/GenBank/DDBJ databases">
        <authorList>
            <person name="Magalhaes I.L.F."/>
            <person name="Oliveira U."/>
            <person name="Santos F.R."/>
            <person name="Vidigal T.H.D.A."/>
            <person name="Brescovit A.D."/>
            <person name="Santos A.J."/>
        </authorList>
    </citation>
    <scope>NUCLEOTIDE SEQUENCE</scope>
    <source>
        <tissue evidence="1">Shoot tissue taken approximately 20 cm above the soil surface</tissue>
    </source>
</reference>
<name>A0A0A9GK17_ARUDO</name>
<sequence length="49" mass="5611">MVPTTEAEQFYKNEVGVTLTPPTGMERAEGWAGLEGVRKLKIKYEERNR</sequence>
<accession>A0A0A9GK17</accession>
<dbReference type="EMBL" id="GBRH01173064">
    <property type="protein sequence ID" value="JAE24832.1"/>
    <property type="molecule type" value="Transcribed_RNA"/>
</dbReference>
<reference evidence="1" key="2">
    <citation type="journal article" date="2015" name="Data Brief">
        <title>Shoot transcriptome of the giant reed, Arundo donax.</title>
        <authorList>
            <person name="Barrero R.A."/>
            <person name="Guerrero F.D."/>
            <person name="Moolhuijzen P."/>
            <person name="Goolsby J.A."/>
            <person name="Tidwell J."/>
            <person name="Bellgard S.E."/>
            <person name="Bellgard M.I."/>
        </authorList>
    </citation>
    <scope>NUCLEOTIDE SEQUENCE</scope>
    <source>
        <tissue evidence="1">Shoot tissue taken approximately 20 cm above the soil surface</tissue>
    </source>
</reference>
<organism evidence="1">
    <name type="scientific">Arundo donax</name>
    <name type="common">Giant reed</name>
    <name type="synonym">Donax arundinaceus</name>
    <dbReference type="NCBI Taxonomy" id="35708"/>
    <lineage>
        <taxon>Eukaryota</taxon>
        <taxon>Viridiplantae</taxon>
        <taxon>Streptophyta</taxon>
        <taxon>Embryophyta</taxon>
        <taxon>Tracheophyta</taxon>
        <taxon>Spermatophyta</taxon>
        <taxon>Magnoliopsida</taxon>
        <taxon>Liliopsida</taxon>
        <taxon>Poales</taxon>
        <taxon>Poaceae</taxon>
        <taxon>PACMAD clade</taxon>
        <taxon>Arundinoideae</taxon>
        <taxon>Arundineae</taxon>
        <taxon>Arundo</taxon>
    </lineage>
</organism>
<evidence type="ECO:0000313" key="1">
    <source>
        <dbReference type="EMBL" id="JAE24832.1"/>
    </source>
</evidence>